<evidence type="ECO:0000256" key="1">
    <source>
        <dbReference type="SAM" id="SignalP"/>
    </source>
</evidence>
<dbReference type="Pfam" id="PF01547">
    <property type="entry name" value="SBP_bac_1"/>
    <property type="match status" value="1"/>
</dbReference>
<name>A0ABW0LP30_9BACI</name>
<protein>
    <submittedName>
        <fullName evidence="2">ABC transporter substrate-binding protein</fullName>
    </submittedName>
</protein>
<evidence type="ECO:0000313" key="3">
    <source>
        <dbReference type="Proteomes" id="UP001596147"/>
    </source>
</evidence>
<dbReference type="PANTHER" id="PTHR43649:SF12">
    <property type="entry name" value="DIACETYLCHITOBIOSE BINDING PROTEIN DASA"/>
    <property type="match status" value="1"/>
</dbReference>
<feature type="chain" id="PRO_5045338388" evidence="1">
    <location>
        <begin position="21"/>
        <end position="450"/>
    </location>
</feature>
<gene>
    <name evidence="2" type="ORF">ACFPM4_20115</name>
</gene>
<proteinExistence type="predicted"/>
<dbReference type="EMBL" id="JBHSMC010000046">
    <property type="protein sequence ID" value="MFC5467035.1"/>
    <property type="molecule type" value="Genomic_DNA"/>
</dbReference>
<accession>A0ABW0LP30</accession>
<keyword evidence="3" id="KW-1185">Reference proteome</keyword>
<dbReference type="InterPro" id="IPR006059">
    <property type="entry name" value="SBP"/>
</dbReference>
<dbReference type="Proteomes" id="UP001596147">
    <property type="component" value="Unassembled WGS sequence"/>
</dbReference>
<keyword evidence="1" id="KW-0732">Signal</keyword>
<dbReference type="PROSITE" id="PS51257">
    <property type="entry name" value="PROKAR_LIPOPROTEIN"/>
    <property type="match status" value="1"/>
</dbReference>
<dbReference type="SUPFAM" id="SSF53850">
    <property type="entry name" value="Periplasmic binding protein-like II"/>
    <property type="match status" value="1"/>
</dbReference>
<dbReference type="InterPro" id="IPR050490">
    <property type="entry name" value="Bact_solute-bd_prot1"/>
</dbReference>
<feature type="signal peptide" evidence="1">
    <location>
        <begin position="1"/>
        <end position="20"/>
    </location>
</feature>
<reference evidence="3" key="1">
    <citation type="journal article" date="2019" name="Int. J. Syst. Evol. Microbiol.">
        <title>The Global Catalogue of Microorganisms (GCM) 10K type strain sequencing project: providing services to taxonomists for standard genome sequencing and annotation.</title>
        <authorList>
            <consortium name="The Broad Institute Genomics Platform"/>
            <consortium name="The Broad Institute Genome Sequencing Center for Infectious Disease"/>
            <person name="Wu L."/>
            <person name="Ma J."/>
        </authorList>
    </citation>
    <scope>NUCLEOTIDE SEQUENCE [LARGE SCALE GENOMIC DNA]</scope>
    <source>
        <strain evidence="3">CGMCC 1.12237</strain>
    </source>
</reference>
<organism evidence="2 3">
    <name type="scientific">Lederbergia graminis</name>
    <dbReference type="NCBI Taxonomy" id="735518"/>
    <lineage>
        <taxon>Bacteria</taxon>
        <taxon>Bacillati</taxon>
        <taxon>Bacillota</taxon>
        <taxon>Bacilli</taxon>
        <taxon>Bacillales</taxon>
        <taxon>Bacillaceae</taxon>
        <taxon>Lederbergia</taxon>
    </lineage>
</organism>
<evidence type="ECO:0000313" key="2">
    <source>
        <dbReference type="EMBL" id="MFC5467035.1"/>
    </source>
</evidence>
<dbReference type="PANTHER" id="PTHR43649">
    <property type="entry name" value="ARABINOSE-BINDING PROTEIN-RELATED"/>
    <property type="match status" value="1"/>
</dbReference>
<comment type="caution">
    <text evidence="2">The sequence shown here is derived from an EMBL/GenBank/DDBJ whole genome shotgun (WGS) entry which is preliminary data.</text>
</comment>
<dbReference type="Gene3D" id="3.40.190.10">
    <property type="entry name" value="Periplasmic binding protein-like II"/>
    <property type="match status" value="1"/>
</dbReference>
<sequence length="450" mass="51587">MRKKKVLLMMFSLLMVLILAACKDNAKPTESNNQGDSNDDDKKAEVDYYQTPEMDFDLGGKTIKIVSWFDMEIKDDNPDSIKKLENLEALKKKHNFDIEYVLLDYGEYQDKVVASLLAGEPLGDIVRLEKFYTIPSLVKQDLLWPIDEYTKNTNAFNQKVTNEIMTFEGRGYGFTDDQANFYSGIFYNRTLMNELGITPLQEYVDADNWNWDTFIDVVRDANRDTNNDGKLDVWGLAQGEGLLDSALYSNETDLTKGDQQNLEDPKTIEAFEFMVRIGTEELARPTEGGDWTEPSMFFRQGNTLMYAGAFWELDGFKEDMPDYDIGFLPFPKGPSATAYHSGETRFNSSAIPKAVDNPEQLMYIMEKIHDIESMYDYPLQNRLETQYVNEDDINNALLAADGFVVLDNQTFPSMDYYGLRYELAQGTSVSTVIEKYKDQYQAAVDEVYNQ</sequence>
<dbReference type="RefSeq" id="WP_382355879.1">
    <property type="nucleotide sequence ID" value="NZ_JBHSMC010000046.1"/>
</dbReference>